<geneLocation type="plasmid" evidence="2 3">
    <name>pDAETH-1</name>
</geneLocation>
<keyword evidence="2" id="KW-0614">Plasmid</keyword>
<dbReference type="InterPro" id="IPR036061">
    <property type="entry name" value="CheW-like_dom_sf"/>
</dbReference>
<dbReference type="EMBL" id="AP026561">
    <property type="protein sequence ID" value="BDP43450.1"/>
    <property type="molecule type" value="Genomic_DNA"/>
</dbReference>
<name>A0ABN6RJC3_9DEIO</name>
<protein>
    <recommendedName>
        <fullName evidence="1">CheW-like domain-containing protein</fullName>
    </recommendedName>
</protein>
<dbReference type="RefSeq" id="WP_264777931.1">
    <property type="nucleotide sequence ID" value="NZ_AP026561.1"/>
</dbReference>
<dbReference type="Gene3D" id="2.30.30.40">
    <property type="entry name" value="SH3 Domains"/>
    <property type="match status" value="1"/>
</dbReference>
<evidence type="ECO:0000313" key="3">
    <source>
        <dbReference type="Proteomes" id="UP001064971"/>
    </source>
</evidence>
<proteinExistence type="predicted"/>
<sequence length="137" mass="14153">MQGRRVLLFRLGERVLAVPAAESREAFEPGRVAALPLDRRVLLGLCAVQGRPVPLVNLAGLLGEPGPPAGLALLVETGGQPLAFPVETVLGFETLAAPTFAPQDLLAEAATADAGSVHHLDLPALVQTVQAQLTAAL</sequence>
<evidence type="ECO:0000259" key="1">
    <source>
        <dbReference type="PROSITE" id="PS50851"/>
    </source>
</evidence>
<organism evidence="2 3">
    <name type="scientific">Deinococcus aetherius</name>
    <dbReference type="NCBI Taxonomy" id="200252"/>
    <lineage>
        <taxon>Bacteria</taxon>
        <taxon>Thermotogati</taxon>
        <taxon>Deinococcota</taxon>
        <taxon>Deinococci</taxon>
        <taxon>Deinococcales</taxon>
        <taxon>Deinococcaceae</taxon>
        <taxon>Deinococcus</taxon>
    </lineage>
</organism>
<dbReference type="Proteomes" id="UP001064971">
    <property type="component" value="Plasmid pDAETH-1"/>
</dbReference>
<evidence type="ECO:0000313" key="2">
    <source>
        <dbReference type="EMBL" id="BDP43450.1"/>
    </source>
</evidence>
<feature type="domain" description="CheW-like" evidence="1">
    <location>
        <begin position="3"/>
        <end position="137"/>
    </location>
</feature>
<accession>A0ABN6RJC3</accession>
<dbReference type="InterPro" id="IPR002545">
    <property type="entry name" value="CheW-lke_dom"/>
</dbReference>
<dbReference type="SUPFAM" id="SSF50341">
    <property type="entry name" value="CheW-like"/>
    <property type="match status" value="1"/>
</dbReference>
<gene>
    <name evidence="2" type="ORF">DAETH_34190</name>
</gene>
<reference evidence="2" key="1">
    <citation type="submission" date="2022-07" db="EMBL/GenBank/DDBJ databases">
        <title>Complete Genome Sequence of the Radioresistant Bacterium Deinococcus aetherius ST0316, Isolated from the Air Dust collected in Lower Stratosphere above Japan.</title>
        <authorList>
            <person name="Satoh K."/>
            <person name="Hagiwara K."/>
            <person name="Katsumata K."/>
            <person name="Kubo A."/>
            <person name="Yokobori S."/>
            <person name="Yamagishi A."/>
            <person name="Oono Y."/>
            <person name="Narumi I."/>
        </authorList>
    </citation>
    <scope>NUCLEOTIDE SEQUENCE</scope>
    <source>
        <strain evidence="2">ST0316</strain>
        <plasmid evidence="2">pDAETH-1</plasmid>
    </source>
</reference>
<dbReference type="SMART" id="SM00260">
    <property type="entry name" value="CheW"/>
    <property type="match status" value="1"/>
</dbReference>
<dbReference type="Pfam" id="PF01584">
    <property type="entry name" value="CheW"/>
    <property type="match status" value="1"/>
</dbReference>
<dbReference type="PROSITE" id="PS50851">
    <property type="entry name" value="CHEW"/>
    <property type="match status" value="1"/>
</dbReference>
<dbReference type="Gene3D" id="2.40.50.180">
    <property type="entry name" value="CheA-289, Domain 4"/>
    <property type="match status" value="1"/>
</dbReference>
<keyword evidence="3" id="KW-1185">Reference proteome</keyword>